<keyword evidence="2" id="KW-0238">DNA-binding</keyword>
<dbReference type="InterPro" id="IPR036388">
    <property type="entry name" value="WH-like_DNA-bd_sf"/>
</dbReference>
<evidence type="ECO:0000313" key="7">
    <source>
        <dbReference type="Proteomes" id="UP000254519"/>
    </source>
</evidence>
<dbReference type="InterPro" id="IPR050707">
    <property type="entry name" value="HTH_MetabolicPath_Reg"/>
</dbReference>
<dbReference type="RefSeq" id="WP_243835703.1">
    <property type="nucleotide sequence ID" value="NZ_CP038012.1"/>
</dbReference>
<keyword evidence="7" id="KW-1185">Reference proteome</keyword>
<evidence type="ECO:0000259" key="4">
    <source>
        <dbReference type="PROSITE" id="PS51077"/>
    </source>
</evidence>
<dbReference type="GO" id="GO:0003677">
    <property type="term" value="F:DNA binding"/>
    <property type="evidence" value="ECO:0007669"/>
    <property type="project" value="UniProtKB-KW"/>
</dbReference>
<dbReference type="InterPro" id="IPR014757">
    <property type="entry name" value="Tscrpt_reg_IclR_C"/>
</dbReference>
<feature type="domain" description="HTH iclR-type" evidence="4">
    <location>
        <begin position="20"/>
        <end position="82"/>
    </location>
</feature>
<proteinExistence type="predicted"/>
<dbReference type="PROSITE" id="PS51077">
    <property type="entry name" value="HTH_ICLR"/>
    <property type="match status" value="1"/>
</dbReference>
<evidence type="ECO:0000256" key="2">
    <source>
        <dbReference type="ARBA" id="ARBA00023125"/>
    </source>
</evidence>
<dbReference type="InterPro" id="IPR029016">
    <property type="entry name" value="GAF-like_dom_sf"/>
</dbReference>
<dbReference type="PROSITE" id="PS51078">
    <property type="entry name" value="ICLR_ED"/>
    <property type="match status" value="1"/>
</dbReference>
<keyword evidence="1" id="KW-0805">Transcription regulation</keyword>
<accession>A0A380C2R6</accession>
<dbReference type="GO" id="GO:0045892">
    <property type="term" value="P:negative regulation of DNA-templated transcription"/>
    <property type="evidence" value="ECO:0007669"/>
    <property type="project" value="TreeGrafter"/>
</dbReference>
<sequence>MVTAKKKAEKKKSDNEKYLSNSIIRGLEVLKMFSVENQTYSLAEIASNLGVSRTTPYRILYTLEECGYIYQDSHTKRYGLRPKVLELGFTYLNSLQLPELAAPYLERLRDETGMSSHMGILDGNEIVYIARYPARSVATITINIGSHLPVHATAMGKCLMAHLPEEKKEELLSELRASQNPEAPKIDIQELRNELQSIKEKGYVFHKGEFETGVWSIACPVFGKDNKVVAAINIATTQHMANEKLMKEKIIPAVCQTAKEISSFMVLTI</sequence>
<dbReference type="SMART" id="SM00346">
    <property type="entry name" value="HTH_ICLR"/>
    <property type="match status" value="1"/>
</dbReference>
<feature type="domain" description="IclR-ED" evidence="5">
    <location>
        <begin position="83"/>
        <end position="267"/>
    </location>
</feature>
<dbReference type="InterPro" id="IPR005471">
    <property type="entry name" value="Tscrpt_reg_IclR_N"/>
</dbReference>
<dbReference type="EMBL" id="UGYZ01000002">
    <property type="protein sequence ID" value="SUJ11571.1"/>
    <property type="molecule type" value="Genomic_DNA"/>
</dbReference>
<evidence type="ECO:0000256" key="1">
    <source>
        <dbReference type="ARBA" id="ARBA00023015"/>
    </source>
</evidence>
<evidence type="ECO:0000313" key="6">
    <source>
        <dbReference type="EMBL" id="SUJ11571.1"/>
    </source>
</evidence>
<evidence type="ECO:0000259" key="5">
    <source>
        <dbReference type="PROSITE" id="PS51078"/>
    </source>
</evidence>
<keyword evidence="3" id="KW-0804">Transcription</keyword>
<evidence type="ECO:0000256" key="3">
    <source>
        <dbReference type="ARBA" id="ARBA00023163"/>
    </source>
</evidence>
<dbReference type="Pfam" id="PF01614">
    <property type="entry name" value="IclR_C"/>
    <property type="match status" value="1"/>
</dbReference>
<dbReference type="SUPFAM" id="SSF46785">
    <property type="entry name" value="Winged helix' DNA-binding domain"/>
    <property type="match status" value="1"/>
</dbReference>
<dbReference type="PANTHER" id="PTHR30136:SF35">
    <property type="entry name" value="HTH-TYPE TRANSCRIPTIONAL REGULATOR RV1719"/>
    <property type="match status" value="1"/>
</dbReference>
<reference evidence="6 7" key="1">
    <citation type="submission" date="2018-06" db="EMBL/GenBank/DDBJ databases">
        <authorList>
            <consortium name="Pathogen Informatics"/>
            <person name="Doyle S."/>
        </authorList>
    </citation>
    <scope>NUCLEOTIDE SEQUENCE [LARGE SCALE GENOMIC DNA]</scope>
    <source>
        <strain evidence="7">ATCC 11859 / DSM 33 / NCIB 8841 / NCTC 4822</strain>
    </source>
</reference>
<dbReference type="Gene3D" id="1.10.10.10">
    <property type="entry name" value="Winged helix-like DNA-binding domain superfamily/Winged helix DNA-binding domain"/>
    <property type="match status" value="1"/>
</dbReference>
<name>A0A380C2R6_SPOPA</name>
<organism evidence="6 7">
    <name type="scientific">Sporosarcina pasteurii</name>
    <name type="common">Bacillus pasteurii</name>
    <dbReference type="NCBI Taxonomy" id="1474"/>
    <lineage>
        <taxon>Bacteria</taxon>
        <taxon>Bacillati</taxon>
        <taxon>Bacillota</taxon>
        <taxon>Bacilli</taxon>
        <taxon>Bacillales</taxon>
        <taxon>Caryophanaceae</taxon>
        <taxon>Sporosarcina</taxon>
    </lineage>
</organism>
<dbReference type="PANTHER" id="PTHR30136">
    <property type="entry name" value="HELIX-TURN-HELIX TRANSCRIPTIONAL REGULATOR, ICLR FAMILY"/>
    <property type="match status" value="1"/>
</dbReference>
<dbReference type="AlphaFoldDB" id="A0A380C2R6"/>
<dbReference type="InterPro" id="IPR036390">
    <property type="entry name" value="WH_DNA-bd_sf"/>
</dbReference>
<gene>
    <name evidence="6" type="primary">pobR</name>
    <name evidence="6" type="ORF">NCTC4822_02150</name>
</gene>
<dbReference type="GO" id="GO:0003700">
    <property type="term" value="F:DNA-binding transcription factor activity"/>
    <property type="evidence" value="ECO:0007669"/>
    <property type="project" value="TreeGrafter"/>
</dbReference>
<dbReference type="Proteomes" id="UP000254519">
    <property type="component" value="Unassembled WGS sequence"/>
</dbReference>
<dbReference type="Gene3D" id="3.30.450.40">
    <property type="match status" value="1"/>
</dbReference>
<protein>
    <submittedName>
        <fullName evidence="6">p-hydroxybenzoate hydroxylase transcriptional activator</fullName>
    </submittedName>
</protein>
<dbReference type="SUPFAM" id="SSF55781">
    <property type="entry name" value="GAF domain-like"/>
    <property type="match status" value="1"/>
</dbReference>
<dbReference type="Pfam" id="PF09339">
    <property type="entry name" value="HTH_IclR"/>
    <property type="match status" value="1"/>
</dbReference>